<dbReference type="Pfam" id="PF03795">
    <property type="entry name" value="YCII"/>
    <property type="match status" value="1"/>
</dbReference>
<name>A0A8J3VTT1_9ACTN</name>
<proteinExistence type="inferred from homology"/>
<accession>A0A8J3VTT1</accession>
<dbReference type="SUPFAM" id="SSF54909">
    <property type="entry name" value="Dimeric alpha+beta barrel"/>
    <property type="match status" value="1"/>
</dbReference>
<feature type="domain" description="YCII-related" evidence="2">
    <location>
        <begin position="25"/>
        <end position="129"/>
    </location>
</feature>
<reference evidence="3" key="1">
    <citation type="submission" date="2021-01" db="EMBL/GenBank/DDBJ databases">
        <title>Whole genome shotgun sequence of Rugosimonospora africana NBRC 104875.</title>
        <authorList>
            <person name="Komaki H."/>
            <person name="Tamura T."/>
        </authorList>
    </citation>
    <scope>NUCLEOTIDE SEQUENCE</scope>
    <source>
        <strain evidence="3">NBRC 104875</strain>
    </source>
</reference>
<comment type="caution">
    <text evidence="3">The sequence shown here is derived from an EMBL/GenBank/DDBJ whole genome shotgun (WGS) entry which is preliminary data.</text>
</comment>
<dbReference type="EMBL" id="BONZ01000066">
    <property type="protein sequence ID" value="GIH18369.1"/>
    <property type="molecule type" value="Genomic_DNA"/>
</dbReference>
<evidence type="ECO:0000256" key="1">
    <source>
        <dbReference type="ARBA" id="ARBA00007689"/>
    </source>
</evidence>
<dbReference type="AlphaFoldDB" id="A0A8J3VTT1"/>
<dbReference type="PANTHER" id="PTHR35174">
    <property type="entry name" value="BLL7171 PROTEIN-RELATED"/>
    <property type="match status" value="1"/>
</dbReference>
<dbReference type="InterPro" id="IPR011008">
    <property type="entry name" value="Dimeric_a/b-barrel"/>
</dbReference>
<comment type="similarity">
    <text evidence="1">Belongs to the YciI family.</text>
</comment>
<sequence length="131" mass="14111">MRTDTRDGRQTVKYMLLIHSGAAGDDTSAIESESESFFQDWLNYDKAVKEAGIWVSGHSLADLTTATTVRVGPAGERTVTDGPFAETREVLGGYYVIDVPDLDVALDWAARCPGSRGGGSVVVRPVAEFEV</sequence>
<evidence type="ECO:0000313" key="3">
    <source>
        <dbReference type="EMBL" id="GIH18369.1"/>
    </source>
</evidence>
<dbReference type="Gene3D" id="3.30.70.1060">
    <property type="entry name" value="Dimeric alpha+beta barrel"/>
    <property type="match status" value="1"/>
</dbReference>
<evidence type="ECO:0000313" key="4">
    <source>
        <dbReference type="Proteomes" id="UP000642748"/>
    </source>
</evidence>
<keyword evidence="4" id="KW-1185">Reference proteome</keyword>
<evidence type="ECO:0000259" key="2">
    <source>
        <dbReference type="Pfam" id="PF03795"/>
    </source>
</evidence>
<gene>
    <name evidence="3" type="ORF">Raf01_65410</name>
</gene>
<dbReference type="InterPro" id="IPR005545">
    <property type="entry name" value="YCII"/>
</dbReference>
<protein>
    <recommendedName>
        <fullName evidence="2">YCII-related domain-containing protein</fullName>
    </recommendedName>
</protein>
<dbReference type="Proteomes" id="UP000642748">
    <property type="component" value="Unassembled WGS sequence"/>
</dbReference>
<dbReference type="PANTHER" id="PTHR35174:SF3">
    <property type="entry name" value="BLL7171 PROTEIN"/>
    <property type="match status" value="1"/>
</dbReference>
<organism evidence="3 4">
    <name type="scientific">Rugosimonospora africana</name>
    <dbReference type="NCBI Taxonomy" id="556532"/>
    <lineage>
        <taxon>Bacteria</taxon>
        <taxon>Bacillati</taxon>
        <taxon>Actinomycetota</taxon>
        <taxon>Actinomycetes</taxon>
        <taxon>Micromonosporales</taxon>
        <taxon>Micromonosporaceae</taxon>
        <taxon>Rugosimonospora</taxon>
    </lineage>
</organism>